<gene>
    <name evidence="2" type="ORF">M0R45_008632</name>
</gene>
<keyword evidence="3" id="KW-1185">Reference proteome</keyword>
<dbReference type="AlphaFoldDB" id="A0AAW1Y4A1"/>
<dbReference type="EMBL" id="JBEDUW010000002">
    <property type="protein sequence ID" value="KAK9943004.1"/>
    <property type="molecule type" value="Genomic_DNA"/>
</dbReference>
<sequence length="121" mass="13087">MGLSQHRCFSLGSTKQSSAVSFAVNHYQRRSTVSRAMPRSPCSISRRREFVAAEPPPIDAIVDPHNTQAPAPPVMPISPQTRAPSRPTQAQAAPTHLQPVHLLCLARAQGLAALPRRALLP</sequence>
<organism evidence="2 3">
    <name type="scientific">Rubus argutus</name>
    <name type="common">Southern blackberry</name>
    <dbReference type="NCBI Taxonomy" id="59490"/>
    <lineage>
        <taxon>Eukaryota</taxon>
        <taxon>Viridiplantae</taxon>
        <taxon>Streptophyta</taxon>
        <taxon>Embryophyta</taxon>
        <taxon>Tracheophyta</taxon>
        <taxon>Spermatophyta</taxon>
        <taxon>Magnoliopsida</taxon>
        <taxon>eudicotyledons</taxon>
        <taxon>Gunneridae</taxon>
        <taxon>Pentapetalae</taxon>
        <taxon>rosids</taxon>
        <taxon>fabids</taxon>
        <taxon>Rosales</taxon>
        <taxon>Rosaceae</taxon>
        <taxon>Rosoideae</taxon>
        <taxon>Rosoideae incertae sedis</taxon>
        <taxon>Rubus</taxon>
    </lineage>
</organism>
<comment type="caution">
    <text evidence="2">The sequence shown here is derived from an EMBL/GenBank/DDBJ whole genome shotgun (WGS) entry which is preliminary data.</text>
</comment>
<accession>A0AAW1Y4A1</accession>
<reference evidence="2 3" key="1">
    <citation type="journal article" date="2023" name="G3 (Bethesda)">
        <title>A chromosome-length genome assembly and annotation of blackberry (Rubus argutus, cv. 'Hillquist').</title>
        <authorList>
            <person name="Bruna T."/>
            <person name="Aryal R."/>
            <person name="Dudchenko O."/>
            <person name="Sargent D.J."/>
            <person name="Mead D."/>
            <person name="Buti M."/>
            <person name="Cavallini A."/>
            <person name="Hytonen T."/>
            <person name="Andres J."/>
            <person name="Pham M."/>
            <person name="Weisz D."/>
            <person name="Mascagni F."/>
            <person name="Usai G."/>
            <person name="Natali L."/>
            <person name="Bassil N."/>
            <person name="Fernandez G.E."/>
            <person name="Lomsadze A."/>
            <person name="Armour M."/>
            <person name="Olukolu B."/>
            <person name="Poorten T."/>
            <person name="Britton C."/>
            <person name="Davik J."/>
            <person name="Ashrafi H."/>
            <person name="Aiden E.L."/>
            <person name="Borodovsky M."/>
            <person name="Worthington M."/>
        </authorList>
    </citation>
    <scope>NUCLEOTIDE SEQUENCE [LARGE SCALE GENOMIC DNA]</scope>
    <source>
        <strain evidence="2">PI 553951</strain>
    </source>
</reference>
<feature type="compositionally biased region" description="Polar residues" evidence="1">
    <location>
        <begin position="78"/>
        <end position="92"/>
    </location>
</feature>
<evidence type="ECO:0000313" key="2">
    <source>
        <dbReference type="EMBL" id="KAK9943004.1"/>
    </source>
</evidence>
<evidence type="ECO:0000313" key="3">
    <source>
        <dbReference type="Proteomes" id="UP001457282"/>
    </source>
</evidence>
<dbReference type="Proteomes" id="UP001457282">
    <property type="component" value="Unassembled WGS sequence"/>
</dbReference>
<proteinExistence type="predicted"/>
<feature type="region of interest" description="Disordered" evidence="1">
    <location>
        <begin position="57"/>
        <end position="94"/>
    </location>
</feature>
<name>A0AAW1Y4A1_RUBAR</name>
<protein>
    <submittedName>
        <fullName evidence="2">Uncharacterized protein</fullName>
    </submittedName>
</protein>
<evidence type="ECO:0000256" key="1">
    <source>
        <dbReference type="SAM" id="MobiDB-lite"/>
    </source>
</evidence>